<gene>
    <name evidence="1" type="ORF">XI38_14220</name>
</gene>
<comment type="caution">
    <text evidence="1">The sequence shown here is derived from an EMBL/GenBank/DDBJ whole genome shotgun (WGS) entry which is preliminary data.</text>
</comment>
<protein>
    <recommendedName>
        <fullName evidence="3">DUF429 domain-containing protein</fullName>
    </recommendedName>
</protein>
<dbReference type="InterPro" id="IPR007362">
    <property type="entry name" value="DUF429"/>
</dbReference>
<sequence>MICVGVDLAAEPAATAVARLEVGPSTLRLVDLRVGADDDSIVAAADGADGVGIDCAFGWPVAFVEFVSAHADGRMPENAPVGKDGRRALAYRRTDAEVQRRTGRWPLSVATDRLGLTAMRCAVLLDRFARAGEDVDRAGSGRFVEVYPAASLRVWGLLEPRYKVDTGVRAVALGRVLAAAAPIVTTAPQRELMTRSADAFDAFIAALATVAHRRGRTHPVPEHLGEVAAVEGWIALPAGDLAEVLRG</sequence>
<reference evidence="1" key="1">
    <citation type="submission" date="2015-04" db="EMBL/GenBank/DDBJ databases">
        <title>Complete genome sequence of Microbacterium chocolatum SIT 101, a bacterium enantioselectively hydrolyzing mesomeric diesters.</title>
        <authorList>
            <person name="Li X."/>
            <person name="Xu Y."/>
        </authorList>
    </citation>
    <scope>NUCLEOTIDE SEQUENCE [LARGE SCALE GENOMIC DNA]</scope>
    <source>
        <strain evidence="1">SIT 101</strain>
    </source>
</reference>
<evidence type="ECO:0008006" key="3">
    <source>
        <dbReference type="Google" id="ProtNLM"/>
    </source>
</evidence>
<dbReference type="Pfam" id="PF04250">
    <property type="entry name" value="DUF429"/>
    <property type="match status" value="1"/>
</dbReference>
<evidence type="ECO:0000313" key="1">
    <source>
        <dbReference type="EMBL" id="KOS09742.1"/>
    </source>
</evidence>
<proteinExistence type="predicted"/>
<keyword evidence="2" id="KW-1185">Reference proteome</keyword>
<evidence type="ECO:0000313" key="2">
    <source>
        <dbReference type="Proteomes" id="UP000037737"/>
    </source>
</evidence>
<dbReference type="EMBL" id="LAVO01000020">
    <property type="protein sequence ID" value="KOS09742.1"/>
    <property type="molecule type" value="Genomic_DNA"/>
</dbReference>
<dbReference type="AlphaFoldDB" id="A0A0M9VK60"/>
<dbReference type="PATRIC" id="fig|84292.3.peg.2897"/>
<dbReference type="KEGG" id="mcw:A8L33_01455"/>
<dbReference type="OrthoDB" id="4870479at2"/>
<name>A0A0M9VK60_9MICO</name>
<accession>A0A0M9VK60</accession>
<dbReference type="Proteomes" id="UP000037737">
    <property type="component" value="Unassembled WGS sequence"/>
</dbReference>
<organism evidence="1 2">
    <name type="scientific">Microbacterium aurantiacum</name>
    <dbReference type="NCBI Taxonomy" id="162393"/>
    <lineage>
        <taxon>Bacteria</taxon>
        <taxon>Bacillati</taxon>
        <taxon>Actinomycetota</taxon>
        <taxon>Actinomycetes</taxon>
        <taxon>Micrococcales</taxon>
        <taxon>Microbacteriaceae</taxon>
        <taxon>Microbacterium</taxon>
    </lineage>
</organism>